<accession>A0ABP9YY76</accession>
<dbReference type="PANTHER" id="PTHR13710">
    <property type="entry name" value="DNA HELICASE RECQ FAMILY MEMBER"/>
    <property type="match status" value="1"/>
</dbReference>
<organism evidence="7 8">
    <name type="scientific">Mucor flavus</name>
    <dbReference type="NCBI Taxonomy" id="439312"/>
    <lineage>
        <taxon>Eukaryota</taxon>
        <taxon>Fungi</taxon>
        <taxon>Fungi incertae sedis</taxon>
        <taxon>Mucoromycota</taxon>
        <taxon>Mucoromycotina</taxon>
        <taxon>Mucoromycetes</taxon>
        <taxon>Mucorales</taxon>
        <taxon>Mucorineae</taxon>
        <taxon>Mucoraceae</taxon>
        <taxon>Mucor</taxon>
    </lineage>
</organism>
<evidence type="ECO:0000256" key="2">
    <source>
        <dbReference type="ARBA" id="ARBA00023125"/>
    </source>
</evidence>
<dbReference type="EC" id="5.6.2.4" evidence="5"/>
<dbReference type="Pfam" id="PF00270">
    <property type="entry name" value="DEAD"/>
    <property type="match status" value="1"/>
</dbReference>
<protein>
    <recommendedName>
        <fullName evidence="5">DNA 3'-5' helicase</fullName>
        <ecNumber evidence="5">5.6.2.4</ecNumber>
    </recommendedName>
</protein>
<name>A0ABP9YY76_9FUNG</name>
<keyword evidence="3" id="KW-0413">Isomerase</keyword>
<comment type="catalytic activity">
    <reaction evidence="4">
        <text>Couples ATP hydrolysis with the unwinding of duplex DNA by translocating in the 3'-5' direction.</text>
        <dbReference type="EC" id="5.6.2.4"/>
    </reaction>
</comment>
<dbReference type="InterPro" id="IPR011545">
    <property type="entry name" value="DEAD/DEAH_box_helicase_dom"/>
</dbReference>
<evidence type="ECO:0000313" key="7">
    <source>
        <dbReference type="EMBL" id="GAA5811825.1"/>
    </source>
</evidence>
<evidence type="ECO:0000256" key="3">
    <source>
        <dbReference type="ARBA" id="ARBA00023235"/>
    </source>
</evidence>
<reference evidence="7 8" key="1">
    <citation type="submission" date="2024-04" db="EMBL/GenBank/DDBJ databases">
        <title>genome sequences of Mucor flavus KT1a and Helicostylum pulchrum KT1b strains isolated from the surface of a dry-aged beef.</title>
        <authorList>
            <person name="Toyotome T."/>
            <person name="Hosono M."/>
            <person name="Torimaru M."/>
            <person name="Fukuda K."/>
            <person name="Mikami N."/>
        </authorList>
    </citation>
    <scope>NUCLEOTIDE SEQUENCE [LARGE SCALE GENOMIC DNA]</scope>
    <source>
        <strain evidence="7 8">KT1a</strain>
    </source>
</reference>
<dbReference type="EMBL" id="BAABUK010000011">
    <property type="protein sequence ID" value="GAA5811825.1"/>
    <property type="molecule type" value="Genomic_DNA"/>
</dbReference>
<sequence>MKTNYAQHLALFQYNVRSNVISDHDKNARCWHASIRKPVIYHYPTSEPCEISSSRNPRKRKINKRPYVGMEPNSDVDINLATLAPTLPSTSDESNYIPTRSMSDLSIYYDAENDWINEDDIVLFEKNISPTQPATSSSSTRISRQELETILFASFRTREFLPNQYEAVSAALDSQDMLIVLPAGPPRNICYQLPILFHHIKLTTIVIVPTYISLLEHDDHYTLYHNILTAFVSNSKKNYKPNWISTQELEYTVIKSYQLVYMTYTDFTKSRYIIDQLVSENLLTRIVIDEAQCISQWGTEFHFGFLRAAEQLKAMYPTVPLTALTAISNERIQLDIMNNLSILGICKIFNKSILL</sequence>
<feature type="domain" description="Helicase ATP-binding" evidence="6">
    <location>
        <begin position="168"/>
        <end position="346"/>
    </location>
</feature>
<gene>
    <name evidence="7" type="ORF">MFLAVUS_005270</name>
</gene>
<proteinExistence type="inferred from homology"/>
<evidence type="ECO:0000313" key="8">
    <source>
        <dbReference type="Proteomes" id="UP001473302"/>
    </source>
</evidence>
<dbReference type="PROSITE" id="PS51192">
    <property type="entry name" value="HELICASE_ATP_BIND_1"/>
    <property type="match status" value="1"/>
</dbReference>
<dbReference type="InterPro" id="IPR014001">
    <property type="entry name" value="Helicase_ATP-bd"/>
</dbReference>
<dbReference type="Proteomes" id="UP001473302">
    <property type="component" value="Unassembled WGS sequence"/>
</dbReference>
<dbReference type="SUPFAM" id="SSF52540">
    <property type="entry name" value="P-loop containing nucleoside triphosphate hydrolases"/>
    <property type="match status" value="1"/>
</dbReference>
<evidence type="ECO:0000256" key="1">
    <source>
        <dbReference type="ARBA" id="ARBA00005446"/>
    </source>
</evidence>
<dbReference type="Gene3D" id="3.40.50.300">
    <property type="entry name" value="P-loop containing nucleotide triphosphate hydrolases"/>
    <property type="match status" value="1"/>
</dbReference>
<keyword evidence="2" id="KW-0238">DNA-binding</keyword>
<evidence type="ECO:0000256" key="4">
    <source>
        <dbReference type="ARBA" id="ARBA00034617"/>
    </source>
</evidence>
<evidence type="ECO:0000256" key="5">
    <source>
        <dbReference type="ARBA" id="ARBA00034808"/>
    </source>
</evidence>
<evidence type="ECO:0000259" key="6">
    <source>
        <dbReference type="PROSITE" id="PS51192"/>
    </source>
</evidence>
<comment type="similarity">
    <text evidence="1">Belongs to the helicase family. RecQ subfamily.</text>
</comment>
<keyword evidence="8" id="KW-1185">Reference proteome</keyword>
<dbReference type="PANTHER" id="PTHR13710:SF105">
    <property type="entry name" value="ATP-DEPENDENT DNA HELICASE Q1"/>
    <property type="match status" value="1"/>
</dbReference>
<dbReference type="InterPro" id="IPR027417">
    <property type="entry name" value="P-loop_NTPase"/>
</dbReference>
<comment type="caution">
    <text evidence="7">The sequence shown here is derived from an EMBL/GenBank/DDBJ whole genome shotgun (WGS) entry which is preliminary data.</text>
</comment>